<keyword evidence="1" id="KW-0687">Ribonucleoprotein</keyword>
<organism evidence="1 2">
    <name type="scientific">Toxoplasma gondii TgCatPRC2</name>
    <dbReference type="NCBI Taxonomy" id="1130821"/>
    <lineage>
        <taxon>Eukaryota</taxon>
        <taxon>Sar</taxon>
        <taxon>Alveolata</taxon>
        <taxon>Apicomplexa</taxon>
        <taxon>Conoidasida</taxon>
        <taxon>Coccidia</taxon>
        <taxon>Eucoccidiorida</taxon>
        <taxon>Eimeriorina</taxon>
        <taxon>Sarcocystidae</taxon>
        <taxon>Toxoplasma</taxon>
    </lineage>
</organism>
<accession>A0A151G9X8</accession>
<dbReference type="AlphaFoldDB" id="A0A151G9X8"/>
<dbReference type="EMBL" id="AHZP02007135">
    <property type="protein sequence ID" value="KYK53919.1"/>
    <property type="molecule type" value="Genomic_DNA"/>
</dbReference>
<protein>
    <submittedName>
        <fullName evidence="1">Putative ribosomal protein S5</fullName>
    </submittedName>
</protein>
<evidence type="ECO:0000313" key="2">
    <source>
        <dbReference type="Proteomes" id="UP000075225"/>
    </source>
</evidence>
<gene>
    <name evidence="1" type="ORF">TGPRC2_300606B</name>
</gene>
<dbReference type="Proteomes" id="UP000075225">
    <property type="component" value="Unassembled WGS sequence"/>
</dbReference>
<name>A0A151G9X8_TOXGO</name>
<proteinExistence type="predicted"/>
<evidence type="ECO:0000313" key="1">
    <source>
        <dbReference type="EMBL" id="KYK53919.1"/>
    </source>
</evidence>
<comment type="caution">
    <text evidence="1">The sequence shown here is derived from an EMBL/GenBank/DDBJ whole genome shotgun (WGS) entry which is preliminary data.</text>
</comment>
<keyword evidence="1" id="KW-0689">Ribosomal protein</keyword>
<dbReference type="GO" id="GO:0005840">
    <property type="term" value="C:ribosome"/>
    <property type="evidence" value="ECO:0007669"/>
    <property type="project" value="UniProtKB-KW"/>
</dbReference>
<feature type="non-terminal residue" evidence="1">
    <location>
        <position position="51"/>
    </location>
</feature>
<reference evidence="2" key="1">
    <citation type="submission" date="2016-03" db="EMBL/GenBank/DDBJ databases">
        <authorList>
            <person name="Sibley D."/>
            <person name="Venepally P."/>
            <person name="Karamycheva S."/>
            <person name="Hadjithomas M."/>
            <person name="Khan A."/>
            <person name="Brunk B."/>
            <person name="Roos D."/>
            <person name="Caler E."/>
            <person name="Lorenzi H."/>
        </authorList>
    </citation>
    <scope>NUCLEOTIDE SEQUENCE [LARGE SCALE GENOMIC DNA]</scope>
    <source>
        <strain evidence="2">TgCatPRC2</strain>
    </source>
</reference>
<sequence length="51" mass="6551">MMFLKKKTFFILNFNKFSKQYFKYNKNIIFNNLIKQLYNFLFYLYILKDFI</sequence>
<dbReference type="VEuPathDB" id="ToxoDB:TGPRC2_300606B"/>